<feature type="compositionally biased region" description="Polar residues" evidence="1">
    <location>
        <begin position="687"/>
        <end position="697"/>
    </location>
</feature>
<gene>
    <name evidence="2" type="ORF">M378DRAFT_66808</name>
</gene>
<feature type="compositionally biased region" description="Polar residues" evidence="1">
    <location>
        <begin position="1"/>
        <end position="18"/>
    </location>
</feature>
<feature type="region of interest" description="Disordered" evidence="1">
    <location>
        <begin position="195"/>
        <end position="284"/>
    </location>
</feature>
<dbReference type="EMBL" id="KN818223">
    <property type="protein sequence ID" value="KIL70635.1"/>
    <property type="molecule type" value="Genomic_DNA"/>
</dbReference>
<feature type="region of interest" description="Disordered" evidence="1">
    <location>
        <begin position="1"/>
        <end position="142"/>
    </location>
</feature>
<dbReference type="Gene3D" id="3.40.50.1820">
    <property type="entry name" value="alpha/beta hydrolase"/>
    <property type="match status" value="1"/>
</dbReference>
<evidence type="ECO:0000256" key="1">
    <source>
        <dbReference type="SAM" id="MobiDB-lite"/>
    </source>
</evidence>
<feature type="compositionally biased region" description="Low complexity" evidence="1">
    <location>
        <begin position="741"/>
        <end position="753"/>
    </location>
</feature>
<keyword evidence="3" id="KW-1185">Reference proteome</keyword>
<dbReference type="HOGENOM" id="CLU_005758_0_0_1"/>
<dbReference type="SUPFAM" id="SSF53474">
    <property type="entry name" value="alpha/beta-Hydrolases"/>
    <property type="match status" value="1"/>
</dbReference>
<dbReference type="PANTHER" id="PTHR43433">
    <property type="entry name" value="HYDROLASE, ALPHA/BETA FOLD FAMILY PROTEIN"/>
    <property type="match status" value="1"/>
</dbReference>
<feature type="compositionally biased region" description="Polar residues" evidence="1">
    <location>
        <begin position="390"/>
        <end position="400"/>
    </location>
</feature>
<dbReference type="InParanoid" id="A0A0C2T432"/>
<reference evidence="2 3" key="1">
    <citation type="submission" date="2014-04" db="EMBL/GenBank/DDBJ databases">
        <title>Evolutionary Origins and Diversification of the Mycorrhizal Mutualists.</title>
        <authorList>
            <consortium name="DOE Joint Genome Institute"/>
            <consortium name="Mycorrhizal Genomics Consortium"/>
            <person name="Kohler A."/>
            <person name="Kuo A."/>
            <person name="Nagy L.G."/>
            <person name="Floudas D."/>
            <person name="Copeland A."/>
            <person name="Barry K.W."/>
            <person name="Cichocki N."/>
            <person name="Veneault-Fourrey C."/>
            <person name="LaButti K."/>
            <person name="Lindquist E.A."/>
            <person name="Lipzen A."/>
            <person name="Lundell T."/>
            <person name="Morin E."/>
            <person name="Murat C."/>
            <person name="Riley R."/>
            <person name="Ohm R."/>
            <person name="Sun H."/>
            <person name="Tunlid A."/>
            <person name="Henrissat B."/>
            <person name="Grigoriev I.V."/>
            <person name="Hibbett D.S."/>
            <person name="Martin F."/>
        </authorList>
    </citation>
    <scope>NUCLEOTIDE SEQUENCE [LARGE SCALE GENOMIC DNA]</scope>
    <source>
        <strain evidence="2 3">Koide BX008</strain>
    </source>
</reference>
<dbReference type="InterPro" id="IPR029058">
    <property type="entry name" value="AB_hydrolase_fold"/>
</dbReference>
<name>A0A0C2T432_AMAMK</name>
<dbReference type="OrthoDB" id="435520at2759"/>
<proteinExistence type="predicted"/>
<dbReference type="InterPro" id="IPR050471">
    <property type="entry name" value="AB_hydrolase"/>
</dbReference>
<dbReference type="AlphaFoldDB" id="A0A0C2T432"/>
<feature type="compositionally biased region" description="Low complexity" evidence="1">
    <location>
        <begin position="794"/>
        <end position="833"/>
    </location>
</feature>
<feature type="compositionally biased region" description="Polar residues" evidence="1">
    <location>
        <begin position="219"/>
        <end position="230"/>
    </location>
</feature>
<feature type="region of interest" description="Disordered" evidence="1">
    <location>
        <begin position="687"/>
        <end position="761"/>
    </location>
</feature>
<dbReference type="PANTHER" id="PTHR43433:SF10">
    <property type="entry name" value="AB HYDROLASE-1 DOMAIN-CONTAINING PROTEIN"/>
    <property type="match status" value="1"/>
</dbReference>
<feature type="compositionally biased region" description="Basic and acidic residues" evidence="1">
    <location>
        <begin position="335"/>
        <end position="346"/>
    </location>
</feature>
<dbReference type="STRING" id="946122.A0A0C2T432"/>
<feature type="compositionally biased region" description="Basic residues" evidence="1">
    <location>
        <begin position="240"/>
        <end position="252"/>
    </location>
</feature>
<evidence type="ECO:0000313" key="3">
    <source>
        <dbReference type="Proteomes" id="UP000054549"/>
    </source>
</evidence>
<feature type="region of interest" description="Disordered" evidence="1">
    <location>
        <begin position="306"/>
        <end position="407"/>
    </location>
</feature>
<organism evidence="2 3">
    <name type="scientific">Amanita muscaria (strain Koide BX008)</name>
    <dbReference type="NCBI Taxonomy" id="946122"/>
    <lineage>
        <taxon>Eukaryota</taxon>
        <taxon>Fungi</taxon>
        <taxon>Dikarya</taxon>
        <taxon>Basidiomycota</taxon>
        <taxon>Agaricomycotina</taxon>
        <taxon>Agaricomycetes</taxon>
        <taxon>Agaricomycetidae</taxon>
        <taxon>Agaricales</taxon>
        <taxon>Pluteineae</taxon>
        <taxon>Amanitaceae</taxon>
        <taxon>Amanita</taxon>
    </lineage>
</organism>
<feature type="compositionally biased region" description="Polar residues" evidence="1">
    <location>
        <begin position="254"/>
        <end position="274"/>
    </location>
</feature>
<feature type="compositionally biased region" description="Basic and acidic residues" evidence="1">
    <location>
        <begin position="58"/>
        <end position="70"/>
    </location>
</feature>
<evidence type="ECO:0008006" key="4">
    <source>
        <dbReference type="Google" id="ProtNLM"/>
    </source>
</evidence>
<evidence type="ECO:0000313" key="2">
    <source>
        <dbReference type="EMBL" id="KIL70635.1"/>
    </source>
</evidence>
<feature type="compositionally biased region" description="Polar residues" evidence="1">
    <location>
        <begin position="92"/>
        <end position="105"/>
    </location>
</feature>
<sequence>MSSQSSSRVPRKISSNLSLKHERKSPRPSYFDVYPRPNSSQEQSKSTDPRKQPSLSDITRRQKYDAKRSVEPSYIFPSFDSEENTTPPPASLTPNPRTRSRSGPSSKHRWSEGTSLPQLSFSSSSNTQQTVTPPQTPIDSALYDDSIGSFPVVVAAPVAGVETMDALVDGMNGGDITRDFPSLLSRHRFGIPGHHPLYQPPLPTPPPGVVLGGGKPSRSKNSVSSFASSGSDEEEPVHPPSRHYRNRSRKISSRVPSTSTLRSASGGLKTTNPADTRVATPPNVDVVTQRAKTVVPSIIDIIRAHAPQAQSQSLPSTPRTPSMYSHSVGHGTVSEGHDYDPEHTESDQEIEMVSRSSIDSVADEVQKTLRTQLSMKPPAAPPSSFPKRNSYFSDNSSLFSPRSDPGGAPSVYSLPASSICPPPSPSETCHFMPAPDGKTSSQPVAQYLRSARLTTLLKLTRSPHASQDNPLTVSLSDLGSQTGFPVVIFLGLGCVRHIMGLYDEMAEFMGLRLITIDRWGLGRTEPRRKSAKGIIQWASVVEEVLDLLRIGQCSILAHSAGAPYALSFANKLPARIRGDICLLAPWVGGSENSGYRWLKYVPNGLLKTAQAAEWKIQALMIGKPPTITYEGIGYNAKQRSTHFNGRANQVYPSQTDSYPLSRPSLGSSSFSEYDDLRDFDGRFESRSTLGAGTQEQKTVAIKSKSSRGFLGRLKGSTPPQEEKPPGKRLKALRSMGSLRGKSSASSKKAATPSPRLPPPSLQLKVDLGLDDFNWTASVDSELNARRDSSFNVGSTRSSGRRSISFSSPNSAVSVPSSPTPSVMTHSTTSTSSPHMTLSNALIAASHSESAKGTYNDLLQILNHDNQPWGFSYSSYPHKVRLWYGDKDEKIAENAVRWMERAMSQDRCTVKVVKGGDHALMFNTEVVLEVFDYLLSSWKVGEPIARRPAERR</sequence>
<feature type="compositionally biased region" description="Polar residues" evidence="1">
    <location>
        <begin position="308"/>
        <end position="325"/>
    </location>
</feature>
<feature type="compositionally biased region" description="Pro residues" evidence="1">
    <location>
        <begin position="198"/>
        <end position="208"/>
    </location>
</feature>
<accession>A0A0C2T432</accession>
<protein>
    <recommendedName>
        <fullName evidence="4">AB hydrolase-1 domain-containing protein</fullName>
    </recommendedName>
</protein>
<feature type="region of interest" description="Disordered" evidence="1">
    <location>
        <begin position="788"/>
        <end position="834"/>
    </location>
</feature>
<dbReference type="Proteomes" id="UP000054549">
    <property type="component" value="Unassembled WGS sequence"/>
</dbReference>
<feature type="compositionally biased region" description="Low complexity" evidence="1">
    <location>
        <begin position="114"/>
        <end position="133"/>
    </location>
</feature>